<name>A0A1Z4C0A6_9GAMM</name>
<accession>A0A1Z4C0A6</accession>
<dbReference type="Proteomes" id="UP000197019">
    <property type="component" value="Chromosome"/>
</dbReference>
<dbReference type="OrthoDB" id="5569640at2"/>
<dbReference type="AlphaFoldDB" id="A0A1Z4C0A6"/>
<evidence type="ECO:0000313" key="3">
    <source>
        <dbReference type="Proteomes" id="UP000197019"/>
    </source>
</evidence>
<protein>
    <recommendedName>
        <fullName evidence="4">Glycine-zipper-containing OmpA-like membrane domain-containing protein</fullName>
    </recommendedName>
</protein>
<feature type="chain" id="PRO_5013300727" description="Glycine-zipper-containing OmpA-like membrane domain-containing protein" evidence="1">
    <location>
        <begin position="23"/>
        <end position="131"/>
    </location>
</feature>
<keyword evidence="1" id="KW-0732">Signal</keyword>
<feature type="signal peptide" evidence="1">
    <location>
        <begin position="1"/>
        <end position="22"/>
    </location>
</feature>
<dbReference type="KEGG" id="mpsy:CEK71_13150"/>
<proteinExistence type="predicted"/>
<sequence length="131" mass="12808">MNKLSICIALTGAVLLSGCASQTGWTPTVDTYNDPRASRLNQDMQECQQLAAQASGGTAKEAAIGGGVGAVAGAAGGAMLGAIAGNAGTGAALGAVVGGLGGAGQQGLESDKRYKSAYNNCLSGRGHRVIR</sequence>
<gene>
    <name evidence="2" type="ORF">CEK71_13150</name>
</gene>
<reference evidence="2 3" key="1">
    <citation type="submission" date="2017-06" db="EMBL/GenBank/DDBJ databases">
        <title>Genome Sequencing of the methanotroph Methylovulum psychrotolerants str. HV10-M2 isolated from a high-altitude environment.</title>
        <authorList>
            <person name="Mateos-Rivera A."/>
        </authorList>
    </citation>
    <scope>NUCLEOTIDE SEQUENCE [LARGE SCALE GENOMIC DNA]</scope>
    <source>
        <strain evidence="2 3">HV10_M2</strain>
    </source>
</reference>
<keyword evidence="3" id="KW-1185">Reference proteome</keyword>
<evidence type="ECO:0000256" key="1">
    <source>
        <dbReference type="SAM" id="SignalP"/>
    </source>
</evidence>
<dbReference type="PROSITE" id="PS51257">
    <property type="entry name" value="PROKAR_LIPOPROTEIN"/>
    <property type="match status" value="1"/>
</dbReference>
<organism evidence="2 3">
    <name type="scientific">Methylovulum psychrotolerans</name>
    <dbReference type="NCBI Taxonomy" id="1704499"/>
    <lineage>
        <taxon>Bacteria</taxon>
        <taxon>Pseudomonadati</taxon>
        <taxon>Pseudomonadota</taxon>
        <taxon>Gammaproteobacteria</taxon>
        <taxon>Methylococcales</taxon>
        <taxon>Methylococcaceae</taxon>
        <taxon>Methylovulum</taxon>
    </lineage>
</organism>
<dbReference type="EMBL" id="CP022129">
    <property type="protein sequence ID" value="ASF46941.1"/>
    <property type="molecule type" value="Genomic_DNA"/>
</dbReference>
<dbReference type="RefSeq" id="WP_088619813.1">
    <property type="nucleotide sequence ID" value="NZ_CP022129.1"/>
</dbReference>
<evidence type="ECO:0008006" key="4">
    <source>
        <dbReference type="Google" id="ProtNLM"/>
    </source>
</evidence>
<evidence type="ECO:0000313" key="2">
    <source>
        <dbReference type="EMBL" id="ASF46941.1"/>
    </source>
</evidence>